<dbReference type="EMBL" id="JAACJL010000044">
    <property type="protein sequence ID" value="KAF4614697.1"/>
    <property type="molecule type" value="Genomic_DNA"/>
</dbReference>
<protein>
    <recommendedName>
        <fullName evidence="1">RNase MRP protein 1 RNA binding domain-containing protein</fullName>
    </recommendedName>
</protein>
<evidence type="ECO:0000313" key="2">
    <source>
        <dbReference type="EMBL" id="KAF4614697.1"/>
    </source>
</evidence>
<sequence>MVEQLPRTSIDPARHAAIDAQLKTLKLCARKLQAALSLQATELQILQRLYYKNKNQHRGALFWRSVSEMRRLMEKTEKRDLLGSINALRVRFYDKAQVQK</sequence>
<reference evidence="2 3" key="1">
    <citation type="submission" date="2019-12" db="EMBL/GenBank/DDBJ databases">
        <authorList>
            <person name="Floudas D."/>
            <person name="Bentzer J."/>
            <person name="Ahren D."/>
            <person name="Johansson T."/>
            <person name="Persson P."/>
            <person name="Tunlid A."/>
        </authorList>
    </citation>
    <scope>NUCLEOTIDE SEQUENCE [LARGE SCALE GENOMIC DNA]</scope>
    <source>
        <strain evidence="2 3">CBS 102.39</strain>
    </source>
</reference>
<gene>
    <name evidence="2" type="ORF">D9613_003023</name>
</gene>
<feature type="domain" description="RNase MRP protein 1 RNA binding" evidence="1">
    <location>
        <begin position="45"/>
        <end position="76"/>
    </location>
</feature>
<dbReference type="Pfam" id="PF20945">
    <property type="entry name" value="RMP1"/>
    <property type="match status" value="1"/>
</dbReference>
<dbReference type="GO" id="GO:0042134">
    <property type="term" value="F:rRNA primary transcript binding"/>
    <property type="evidence" value="ECO:0007669"/>
    <property type="project" value="InterPro"/>
</dbReference>
<dbReference type="GO" id="GO:0000172">
    <property type="term" value="C:ribonuclease MRP complex"/>
    <property type="evidence" value="ECO:0007669"/>
    <property type="project" value="InterPro"/>
</dbReference>
<accession>A0A8H4VM69</accession>
<dbReference type="Proteomes" id="UP000521872">
    <property type="component" value="Unassembled WGS sequence"/>
</dbReference>
<dbReference type="InterPro" id="IPR047204">
    <property type="entry name" value="RMP1_RBD"/>
</dbReference>
<organism evidence="2 3">
    <name type="scientific">Agrocybe pediades</name>
    <dbReference type="NCBI Taxonomy" id="84607"/>
    <lineage>
        <taxon>Eukaryota</taxon>
        <taxon>Fungi</taxon>
        <taxon>Dikarya</taxon>
        <taxon>Basidiomycota</taxon>
        <taxon>Agaricomycotina</taxon>
        <taxon>Agaricomycetes</taxon>
        <taxon>Agaricomycetidae</taxon>
        <taxon>Agaricales</taxon>
        <taxon>Agaricineae</taxon>
        <taxon>Strophariaceae</taxon>
        <taxon>Agrocybe</taxon>
    </lineage>
</organism>
<proteinExistence type="predicted"/>
<keyword evidence="3" id="KW-1185">Reference proteome</keyword>
<evidence type="ECO:0000313" key="3">
    <source>
        <dbReference type="Proteomes" id="UP000521872"/>
    </source>
</evidence>
<comment type="caution">
    <text evidence="2">The sequence shown here is derived from an EMBL/GenBank/DDBJ whole genome shotgun (WGS) entry which is preliminary data.</text>
</comment>
<dbReference type="AlphaFoldDB" id="A0A8H4VM69"/>
<name>A0A8H4VM69_9AGAR</name>
<evidence type="ECO:0000259" key="1">
    <source>
        <dbReference type="Pfam" id="PF20945"/>
    </source>
</evidence>